<dbReference type="InterPro" id="IPR012677">
    <property type="entry name" value="Nucleotide-bd_a/b_plait_sf"/>
</dbReference>
<gene>
    <name evidence="6" type="ORF">ANN_09863</name>
</gene>
<evidence type="ECO:0008006" key="8">
    <source>
        <dbReference type="Google" id="ProtNLM"/>
    </source>
</evidence>
<dbReference type="InterPro" id="IPR035979">
    <property type="entry name" value="RBD_domain_sf"/>
</dbReference>
<evidence type="ECO:0000256" key="3">
    <source>
        <dbReference type="ARBA" id="ARBA00023242"/>
    </source>
</evidence>
<feature type="compositionally biased region" description="Polar residues" evidence="5">
    <location>
        <begin position="648"/>
        <end position="659"/>
    </location>
</feature>
<evidence type="ECO:0000256" key="4">
    <source>
        <dbReference type="SAM" id="Coils"/>
    </source>
</evidence>
<sequence>MAHNIALDKSAQSAFTKAVKSLRPLIKRKELKILDENDATSKVKGRKVILGKTKQVDLQTRKQTWKPHGRGVVILRHIPRGFQEEEMSSYFNQFGRVTRLNLVRSQKSAVKKSERIYKTVILPVVHYGCETWILTLREEQRLRVFENKVLRKIFRAKRDEVTGEWRKLHNAGLHALYYSPDIIRNIISRRLRWAGHVACMGESRNAYRVLVGRSEGIRPLGRPRRRWEDNIKMDLREAGYDVENDHKVTQTDVVNFDELKRNINRLHVKITRRLNQVLQEKQNEITKTTEKLQLIERDPLHKELENVKKEADEGSIHAKFILDQLLNHRKRILNKNILENLCSEIESLLCRCLTGNPRGYAFIEFLYSEVAQVVAETMNNYLMCGRLLKAEYIPGDSVGRGMFRNTNIRPGNCLRSENRKKTVMKTNRKLTPAEEKEDFQIRNKQLEKLKKQLEKSGIELDCQIENGVVLLSNDALKSEKEQKPVLEIDESDDEIEFKVHPNVTKVIKRKSQLKSSPTAKKMKTEAVKNVSRTPSSSRNKQELITEMKVTEALENQSGKKERKHTRSNEASPVLTPEKKDLMLLQGFKAKKEKGKSSSLSPSVETRKNALELSPASKSPTSSRMRRKSIGSRKVSDTIQQKQEDVKENTSLNFVSSPRLTPSEESKSKRKKSADTPSVNIKNLKNSSSKKFSVTSVSKSTLKRLSNSPPFSTKKLKAASAKK</sequence>
<dbReference type="SUPFAM" id="SSF54928">
    <property type="entry name" value="RNA-binding domain, RBD"/>
    <property type="match status" value="1"/>
</dbReference>
<proteinExistence type="predicted"/>
<keyword evidence="3" id="KW-0539">Nucleus</keyword>
<evidence type="ECO:0000256" key="5">
    <source>
        <dbReference type="SAM" id="MobiDB-lite"/>
    </source>
</evidence>
<feature type="compositionally biased region" description="Basic residues" evidence="5">
    <location>
        <begin position="713"/>
        <end position="722"/>
    </location>
</feature>
<evidence type="ECO:0000256" key="1">
    <source>
        <dbReference type="ARBA" id="ARBA00004604"/>
    </source>
</evidence>
<dbReference type="EMBL" id="JAJSOF020000005">
    <property type="protein sequence ID" value="KAJ4447854.1"/>
    <property type="molecule type" value="Genomic_DNA"/>
</dbReference>
<evidence type="ECO:0000313" key="7">
    <source>
        <dbReference type="Proteomes" id="UP001148838"/>
    </source>
</evidence>
<feature type="compositionally biased region" description="Low complexity" evidence="5">
    <location>
        <begin position="677"/>
        <end position="699"/>
    </location>
</feature>
<feature type="compositionally biased region" description="Basic and acidic residues" evidence="5">
    <location>
        <begin position="539"/>
        <end position="551"/>
    </location>
</feature>
<dbReference type="Gene3D" id="3.30.70.330">
    <property type="match status" value="1"/>
</dbReference>
<keyword evidence="2" id="KW-0694">RNA-binding</keyword>
<dbReference type="PANTHER" id="PTHR46754">
    <property type="entry name" value="MKI67 FHA DOMAIN-INTERACTING NUCLEOLAR PHOSPHOPROTEIN"/>
    <property type="match status" value="1"/>
</dbReference>
<feature type="coiled-coil region" evidence="4">
    <location>
        <begin position="436"/>
        <end position="466"/>
    </location>
</feature>
<feature type="region of interest" description="Disordered" evidence="5">
    <location>
        <begin position="508"/>
        <end position="722"/>
    </location>
</feature>
<evidence type="ECO:0000256" key="2">
    <source>
        <dbReference type="ARBA" id="ARBA00022884"/>
    </source>
</evidence>
<reference evidence="6 7" key="1">
    <citation type="journal article" date="2022" name="Allergy">
        <title>Genome assembly and annotation of Periplaneta americana reveal a comprehensive cockroach allergen profile.</title>
        <authorList>
            <person name="Wang L."/>
            <person name="Xiong Q."/>
            <person name="Saelim N."/>
            <person name="Wang L."/>
            <person name="Nong W."/>
            <person name="Wan A.T."/>
            <person name="Shi M."/>
            <person name="Liu X."/>
            <person name="Cao Q."/>
            <person name="Hui J.H.L."/>
            <person name="Sookrung N."/>
            <person name="Leung T.F."/>
            <person name="Tungtrongchitr A."/>
            <person name="Tsui S.K.W."/>
        </authorList>
    </citation>
    <scope>NUCLEOTIDE SEQUENCE [LARGE SCALE GENOMIC DNA]</scope>
    <source>
        <strain evidence="6">PWHHKU_190912</strain>
    </source>
</reference>
<comment type="caution">
    <text evidence="6">The sequence shown here is derived from an EMBL/GenBank/DDBJ whole genome shotgun (WGS) entry which is preliminary data.</text>
</comment>
<keyword evidence="4" id="KW-0175">Coiled coil</keyword>
<keyword evidence="7" id="KW-1185">Reference proteome</keyword>
<dbReference type="Proteomes" id="UP001148838">
    <property type="component" value="Unassembled WGS sequence"/>
</dbReference>
<protein>
    <recommendedName>
        <fullName evidence="8">RRM domain-containing protein</fullName>
    </recommendedName>
</protein>
<name>A0ABQ8TMW3_PERAM</name>
<feature type="coiled-coil region" evidence="4">
    <location>
        <begin position="271"/>
        <end position="298"/>
    </location>
</feature>
<organism evidence="6 7">
    <name type="scientific">Periplaneta americana</name>
    <name type="common">American cockroach</name>
    <name type="synonym">Blatta americana</name>
    <dbReference type="NCBI Taxonomy" id="6978"/>
    <lineage>
        <taxon>Eukaryota</taxon>
        <taxon>Metazoa</taxon>
        <taxon>Ecdysozoa</taxon>
        <taxon>Arthropoda</taxon>
        <taxon>Hexapoda</taxon>
        <taxon>Insecta</taxon>
        <taxon>Pterygota</taxon>
        <taxon>Neoptera</taxon>
        <taxon>Polyneoptera</taxon>
        <taxon>Dictyoptera</taxon>
        <taxon>Blattodea</taxon>
        <taxon>Blattoidea</taxon>
        <taxon>Blattidae</taxon>
        <taxon>Blattinae</taxon>
        <taxon>Periplaneta</taxon>
    </lineage>
</organism>
<accession>A0ABQ8TMW3</accession>
<evidence type="ECO:0000313" key="6">
    <source>
        <dbReference type="EMBL" id="KAJ4447854.1"/>
    </source>
</evidence>
<comment type="subcellular location">
    <subcellularLocation>
        <location evidence="1">Nucleus</location>
        <location evidence="1">Nucleolus</location>
    </subcellularLocation>
</comment>